<feature type="domain" description="Fork-head" evidence="7">
    <location>
        <begin position="276"/>
        <end position="401"/>
    </location>
</feature>
<feature type="region of interest" description="Disordered" evidence="6">
    <location>
        <begin position="312"/>
        <end position="333"/>
    </location>
</feature>
<keyword evidence="1" id="KW-0805">Transcription regulation</keyword>
<reference evidence="8 9" key="1">
    <citation type="submission" date="2017-06" db="EMBL/GenBank/DDBJ databases">
        <title>Comparative genomic analysis of Ambrosia Fusariam Clade fungi.</title>
        <authorList>
            <person name="Stajich J.E."/>
            <person name="Carrillo J."/>
            <person name="Kijimoto T."/>
            <person name="Eskalen A."/>
            <person name="O'Donnell K."/>
            <person name="Kasson M."/>
        </authorList>
    </citation>
    <scope>NUCLEOTIDE SEQUENCE [LARGE SCALE GENOMIC DNA]</scope>
    <source>
        <strain evidence="8 9">NRRL62606</strain>
    </source>
</reference>
<dbReference type="PRINTS" id="PR00053">
    <property type="entry name" value="FORKHEAD"/>
</dbReference>
<evidence type="ECO:0000256" key="4">
    <source>
        <dbReference type="ARBA" id="ARBA00023242"/>
    </source>
</evidence>
<dbReference type="InterPro" id="IPR045912">
    <property type="entry name" value="FOXJ2/3-like"/>
</dbReference>
<evidence type="ECO:0000256" key="2">
    <source>
        <dbReference type="ARBA" id="ARBA00023125"/>
    </source>
</evidence>
<feature type="region of interest" description="Disordered" evidence="6">
    <location>
        <begin position="346"/>
        <end position="468"/>
    </location>
</feature>
<feature type="compositionally biased region" description="Polar residues" evidence="6">
    <location>
        <begin position="39"/>
        <end position="56"/>
    </location>
</feature>
<dbReference type="PANTHER" id="PTHR46078:SF2">
    <property type="entry name" value="FORK-HEAD DOMAIN-CONTAINING PROTEIN"/>
    <property type="match status" value="1"/>
</dbReference>
<comment type="caution">
    <text evidence="8">The sequence shown here is derived from an EMBL/GenBank/DDBJ whole genome shotgun (WGS) entry which is preliminary data.</text>
</comment>
<dbReference type="InterPro" id="IPR036388">
    <property type="entry name" value="WH-like_DNA-bd_sf"/>
</dbReference>
<dbReference type="Gene3D" id="1.10.10.10">
    <property type="entry name" value="Winged helix-like DNA-binding domain superfamily/Winged helix DNA-binding domain"/>
    <property type="match status" value="1"/>
</dbReference>
<feature type="compositionally biased region" description="Polar residues" evidence="6">
    <location>
        <begin position="119"/>
        <end position="166"/>
    </location>
</feature>
<gene>
    <name evidence="8" type="ORF">CEP51_000589</name>
</gene>
<keyword evidence="9" id="KW-1185">Reference proteome</keyword>
<dbReference type="EMBL" id="NKCL01000006">
    <property type="protein sequence ID" value="RSL90741.1"/>
    <property type="molecule type" value="Genomic_DNA"/>
</dbReference>
<feature type="DNA-binding region" description="Fork-head" evidence="5">
    <location>
        <begin position="276"/>
        <end position="401"/>
    </location>
</feature>
<keyword evidence="4 5" id="KW-0539">Nucleus</keyword>
<feature type="compositionally biased region" description="Basic and acidic residues" evidence="6">
    <location>
        <begin position="367"/>
        <end position="376"/>
    </location>
</feature>
<feature type="region of interest" description="Disordered" evidence="6">
    <location>
        <begin position="198"/>
        <end position="276"/>
    </location>
</feature>
<dbReference type="GO" id="GO:0000981">
    <property type="term" value="F:DNA-binding transcription factor activity, RNA polymerase II-specific"/>
    <property type="evidence" value="ECO:0007669"/>
    <property type="project" value="TreeGrafter"/>
</dbReference>
<keyword evidence="2 5" id="KW-0238">DNA-binding</keyword>
<keyword evidence="3" id="KW-0804">Transcription</keyword>
<protein>
    <recommendedName>
        <fullName evidence="7">Fork-head domain-containing protein</fullName>
    </recommendedName>
</protein>
<dbReference type="InterPro" id="IPR030456">
    <property type="entry name" value="TF_fork_head_CS_2"/>
</dbReference>
<evidence type="ECO:0000256" key="3">
    <source>
        <dbReference type="ARBA" id="ARBA00023163"/>
    </source>
</evidence>
<dbReference type="SUPFAM" id="SSF46785">
    <property type="entry name" value="Winged helix' DNA-binding domain"/>
    <property type="match status" value="1"/>
</dbReference>
<sequence length="647" mass="70184">MDPPFPHGGQASSYTNPLLAGHGQQSSCVSELTDMGSYYSLSSGPEDQSPHLSETCSLPTSSTLSQQPQQQQQHQERSYATHDPTPFTSMQSGLHYPPRSHHQAWPSPPPGPDDLDNYSYHSSPTCGSAPTTCYNPSPVSPRTWSSPDYPLQQASETLHQNQQDSFKSLRICTPTSTESFPVRGPQVLTPFTASMSQGLDGEVDGLPSCQSPATIPTSSAGVLSGTNSPREGLMDAPTFMTAKKEESPAGEPENRASPEKQPETRESQGSSAVGAKPEEPYAQLIYRALMGAPGHAMTLQEIYQWFRDNTDKESKNENTGKKSGKNAEGWQNSIRHNLSMNKAFTKEPAKKEPGSGPSTTQSTAGGDPKRSTEWRLVDWAIRDGVQSTTRYRPGNSARRAMGSKVQQHHPYNLHGHGHGHSHGFQQNGNPISTKAMSGRRGGCATSKSKLRSRHYTHETATMPPTSHAHRIMPHPHPHPHPHVHPHANPHNIRRSNFPAMYHHPQPYVYDELMVPRVQRSQQQMSIKQEQNYGPLTPTPEANAPNPFGLMVPEPSLMPSQAMTPSSASNNHHGTSAYSLPGAGPGQGNMYVGPSSTGGFPLGMGDVTGVYQPTGGHHHDVGGGGGGFNDRFMGMGHSLVYNWQNNGI</sequence>
<dbReference type="SMART" id="SM00339">
    <property type="entry name" value="FH"/>
    <property type="match status" value="1"/>
</dbReference>
<evidence type="ECO:0000313" key="8">
    <source>
        <dbReference type="EMBL" id="RSL90741.1"/>
    </source>
</evidence>
<name>A0A428SLZ6_9HYPO</name>
<feature type="region of interest" description="Disordered" evidence="6">
    <location>
        <begin position="1"/>
        <end position="167"/>
    </location>
</feature>
<dbReference type="InterPro" id="IPR036390">
    <property type="entry name" value="WH_DNA-bd_sf"/>
</dbReference>
<feature type="compositionally biased region" description="Polar residues" evidence="6">
    <location>
        <begin position="208"/>
        <end position="229"/>
    </location>
</feature>
<feature type="compositionally biased region" description="Basic and acidic residues" evidence="6">
    <location>
        <begin position="242"/>
        <end position="266"/>
    </location>
</feature>
<feature type="compositionally biased region" description="Polar residues" evidence="6">
    <location>
        <begin position="424"/>
        <end position="435"/>
    </location>
</feature>
<dbReference type="InterPro" id="IPR001766">
    <property type="entry name" value="Fork_head_dom"/>
</dbReference>
<dbReference type="GO" id="GO:0000978">
    <property type="term" value="F:RNA polymerase II cis-regulatory region sequence-specific DNA binding"/>
    <property type="evidence" value="ECO:0007669"/>
    <property type="project" value="TreeGrafter"/>
</dbReference>
<dbReference type="AlphaFoldDB" id="A0A428SLZ6"/>
<dbReference type="GO" id="GO:0005634">
    <property type="term" value="C:nucleus"/>
    <property type="evidence" value="ECO:0007669"/>
    <property type="project" value="UniProtKB-SubCell"/>
</dbReference>
<evidence type="ECO:0000259" key="7">
    <source>
        <dbReference type="PROSITE" id="PS50039"/>
    </source>
</evidence>
<proteinExistence type="predicted"/>
<dbReference type="PROSITE" id="PS50039">
    <property type="entry name" value="FORK_HEAD_3"/>
    <property type="match status" value="1"/>
</dbReference>
<feature type="compositionally biased region" description="Low complexity" evidence="6">
    <location>
        <begin position="57"/>
        <end position="73"/>
    </location>
</feature>
<accession>A0A428SLZ6</accession>
<evidence type="ECO:0000256" key="6">
    <source>
        <dbReference type="SAM" id="MobiDB-lite"/>
    </source>
</evidence>
<evidence type="ECO:0000256" key="1">
    <source>
        <dbReference type="ARBA" id="ARBA00023015"/>
    </source>
</evidence>
<evidence type="ECO:0000256" key="5">
    <source>
        <dbReference type="PROSITE-ProRule" id="PRU00089"/>
    </source>
</evidence>
<dbReference type="PANTHER" id="PTHR46078">
    <property type="entry name" value="FORKHEAD BOX PROTEIN J2 FAMILY MEMBER"/>
    <property type="match status" value="1"/>
</dbReference>
<organism evidence="8 9">
    <name type="scientific">Fusarium floridanum</name>
    <dbReference type="NCBI Taxonomy" id="1325733"/>
    <lineage>
        <taxon>Eukaryota</taxon>
        <taxon>Fungi</taxon>
        <taxon>Dikarya</taxon>
        <taxon>Ascomycota</taxon>
        <taxon>Pezizomycotina</taxon>
        <taxon>Sordariomycetes</taxon>
        <taxon>Hypocreomycetidae</taxon>
        <taxon>Hypocreales</taxon>
        <taxon>Nectriaceae</taxon>
        <taxon>Fusarium</taxon>
        <taxon>Fusarium solani species complex</taxon>
    </lineage>
</organism>
<comment type="subcellular location">
    <subcellularLocation>
        <location evidence="5">Nucleus</location>
    </subcellularLocation>
</comment>
<evidence type="ECO:0000313" key="9">
    <source>
        <dbReference type="Proteomes" id="UP000287972"/>
    </source>
</evidence>
<dbReference type="PROSITE" id="PS00658">
    <property type="entry name" value="FORK_HEAD_2"/>
    <property type="match status" value="1"/>
</dbReference>
<dbReference type="Proteomes" id="UP000287972">
    <property type="component" value="Unassembled WGS sequence"/>
</dbReference>
<dbReference type="Pfam" id="PF00250">
    <property type="entry name" value="Forkhead"/>
    <property type="match status" value="1"/>
</dbReference>